<feature type="region of interest" description="Disordered" evidence="9">
    <location>
        <begin position="297"/>
        <end position="318"/>
    </location>
</feature>
<dbReference type="InterPro" id="IPR013718">
    <property type="entry name" value="COQ9_C"/>
</dbReference>
<keyword evidence="7 8" id="KW-0496">Mitochondrion</keyword>
<organism evidence="11 12">
    <name type="scientific">Lentinula lateritia</name>
    <dbReference type="NCBI Taxonomy" id="40482"/>
    <lineage>
        <taxon>Eukaryota</taxon>
        <taxon>Fungi</taxon>
        <taxon>Dikarya</taxon>
        <taxon>Basidiomycota</taxon>
        <taxon>Agaricomycotina</taxon>
        <taxon>Agaricomycetes</taxon>
        <taxon>Agaricomycetidae</taxon>
        <taxon>Agaricales</taxon>
        <taxon>Marasmiineae</taxon>
        <taxon>Omphalotaceae</taxon>
        <taxon>Lentinula</taxon>
    </lineage>
</organism>
<feature type="compositionally biased region" description="Polar residues" evidence="9">
    <location>
        <begin position="300"/>
        <end position="314"/>
    </location>
</feature>
<dbReference type="InterPro" id="IPR012762">
    <property type="entry name" value="Ubiq_biosynth_COQ9"/>
</dbReference>
<keyword evidence="4 8" id="KW-0831">Ubiquinone biosynthesis</keyword>
<keyword evidence="5" id="KW-0809">Transit peptide</keyword>
<evidence type="ECO:0000256" key="9">
    <source>
        <dbReference type="SAM" id="MobiDB-lite"/>
    </source>
</evidence>
<evidence type="ECO:0000256" key="8">
    <source>
        <dbReference type="RuleBase" id="RU366063"/>
    </source>
</evidence>
<name>A0A9W9E194_9AGAR</name>
<evidence type="ECO:0000313" key="11">
    <source>
        <dbReference type="EMBL" id="KAJ4494696.1"/>
    </source>
</evidence>
<evidence type="ECO:0000256" key="6">
    <source>
        <dbReference type="ARBA" id="ARBA00023121"/>
    </source>
</evidence>
<gene>
    <name evidence="11" type="ORF">C8J55DRAFT_446134</name>
</gene>
<evidence type="ECO:0000256" key="7">
    <source>
        <dbReference type="ARBA" id="ARBA00023128"/>
    </source>
</evidence>
<evidence type="ECO:0000256" key="4">
    <source>
        <dbReference type="ARBA" id="ARBA00022688"/>
    </source>
</evidence>
<comment type="pathway">
    <text evidence="2 8">Cofactor biosynthesis; ubiquinone biosynthesis.</text>
</comment>
<evidence type="ECO:0000256" key="1">
    <source>
        <dbReference type="ARBA" id="ARBA00004173"/>
    </source>
</evidence>
<dbReference type="Pfam" id="PF08511">
    <property type="entry name" value="COQ9"/>
    <property type="match status" value="1"/>
</dbReference>
<evidence type="ECO:0000256" key="3">
    <source>
        <dbReference type="ARBA" id="ARBA00010766"/>
    </source>
</evidence>
<dbReference type="PANTHER" id="PTHR21427">
    <property type="entry name" value="UBIQUINONE BIOSYNTHESIS PROTEIN COQ9, MITOCHONDRIAL"/>
    <property type="match status" value="1"/>
</dbReference>
<evidence type="ECO:0000256" key="2">
    <source>
        <dbReference type="ARBA" id="ARBA00004749"/>
    </source>
</evidence>
<comment type="subcellular location">
    <subcellularLocation>
        <location evidence="1 8">Mitochondrion</location>
    </subcellularLocation>
</comment>
<reference evidence="11" key="2">
    <citation type="journal article" date="2023" name="Proc. Natl. Acad. Sci. U.S.A.">
        <title>A global phylogenomic analysis of the shiitake genus Lentinula.</title>
        <authorList>
            <person name="Sierra-Patev S."/>
            <person name="Min B."/>
            <person name="Naranjo-Ortiz M."/>
            <person name="Looney B."/>
            <person name="Konkel Z."/>
            <person name="Slot J.C."/>
            <person name="Sakamoto Y."/>
            <person name="Steenwyk J.L."/>
            <person name="Rokas A."/>
            <person name="Carro J."/>
            <person name="Camarero S."/>
            <person name="Ferreira P."/>
            <person name="Molpeceres G."/>
            <person name="Ruiz-Duenas F.J."/>
            <person name="Serrano A."/>
            <person name="Henrissat B."/>
            <person name="Drula E."/>
            <person name="Hughes K.W."/>
            <person name="Mata J.L."/>
            <person name="Ishikawa N.K."/>
            <person name="Vargas-Isla R."/>
            <person name="Ushijima S."/>
            <person name="Smith C.A."/>
            <person name="Donoghue J."/>
            <person name="Ahrendt S."/>
            <person name="Andreopoulos W."/>
            <person name="He G."/>
            <person name="LaButti K."/>
            <person name="Lipzen A."/>
            <person name="Ng V."/>
            <person name="Riley R."/>
            <person name="Sandor L."/>
            <person name="Barry K."/>
            <person name="Martinez A.T."/>
            <person name="Xiao Y."/>
            <person name="Gibbons J.G."/>
            <person name="Terashima K."/>
            <person name="Grigoriev I.V."/>
            <person name="Hibbett D."/>
        </authorList>
    </citation>
    <scope>NUCLEOTIDE SEQUENCE</scope>
    <source>
        <strain evidence="11">Sp2 HRB7682 ss15</strain>
    </source>
</reference>
<dbReference type="Proteomes" id="UP001150238">
    <property type="component" value="Unassembled WGS sequence"/>
</dbReference>
<protein>
    <recommendedName>
        <fullName evidence="8">Ubiquinone biosynthesis protein</fullName>
    </recommendedName>
</protein>
<dbReference type="AlphaFoldDB" id="A0A9W9E194"/>
<evidence type="ECO:0000313" key="12">
    <source>
        <dbReference type="Proteomes" id="UP001150238"/>
    </source>
</evidence>
<reference evidence="11" key="1">
    <citation type="submission" date="2022-08" db="EMBL/GenBank/DDBJ databases">
        <authorList>
            <consortium name="DOE Joint Genome Institute"/>
            <person name="Min B."/>
            <person name="Riley R."/>
            <person name="Sierra-Patev S."/>
            <person name="Naranjo-Ortiz M."/>
            <person name="Looney B."/>
            <person name="Konkel Z."/>
            <person name="Slot J.C."/>
            <person name="Sakamoto Y."/>
            <person name="Steenwyk J.L."/>
            <person name="Rokas A."/>
            <person name="Carro J."/>
            <person name="Camarero S."/>
            <person name="Ferreira P."/>
            <person name="Molpeceres G."/>
            <person name="Ruiz-Duenas F.J."/>
            <person name="Serrano A."/>
            <person name="Henrissat B."/>
            <person name="Drula E."/>
            <person name="Hughes K.W."/>
            <person name="Mata J.L."/>
            <person name="Ishikawa N.K."/>
            <person name="Vargas-Isla R."/>
            <person name="Ushijima S."/>
            <person name="Smith C.A."/>
            <person name="Ahrendt S."/>
            <person name="Andreopoulos W."/>
            <person name="He G."/>
            <person name="Labutti K."/>
            <person name="Lipzen A."/>
            <person name="Ng V."/>
            <person name="Sandor L."/>
            <person name="Barry K."/>
            <person name="Martinez A.T."/>
            <person name="Xiao Y."/>
            <person name="Gibbons J.G."/>
            <person name="Terashima K."/>
            <person name="Hibbett D.S."/>
            <person name="Grigoriev I.V."/>
        </authorList>
    </citation>
    <scope>NUCLEOTIDE SEQUENCE</scope>
    <source>
        <strain evidence="11">Sp2 HRB7682 ss15</strain>
    </source>
</reference>
<keyword evidence="6 8" id="KW-0446">Lipid-binding</keyword>
<comment type="caution">
    <text evidence="11">The sequence shown here is derived from an EMBL/GenBank/DDBJ whole genome shotgun (WGS) entry which is preliminary data.</text>
</comment>
<proteinExistence type="inferred from homology"/>
<evidence type="ECO:0000259" key="10">
    <source>
        <dbReference type="Pfam" id="PF08511"/>
    </source>
</evidence>
<accession>A0A9W9E194</accession>
<comment type="function">
    <text evidence="8">Membrane-associated protein that warps the membrane surface to access and bind aromatic isoprenes with high specificity, including ubiquinone (CoQ) isoprene intermediates and presents them directly to Coq7, therefore facilitating the Coq7-mediated hydroxylase step. Participates in the biosynthesis of coenzyme Q, also named ubiquinone, an essential lipid-soluble electron transporter for aerobic cellular respiration.</text>
</comment>
<dbReference type="GO" id="GO:0008289">
    <property type="term" value="F:lipid binding"/>
    <property type="evidence" value="ECO:0007669"/>
    <property type="project" value="UniProtKB-UniRule"/>
</dbReference>
<sequence>MAMSPSRSQLLKIATSLVPTYGFTRETLSRSVLELPKDRAHSEPLSENAVSSLFGSGDYAKKTLIEAWLSEGMTQMASVPSPSLGHVLHARLSYNEPVLHYLPEAFALLASPEHGLPPLDPRPALKHASRIADEASYISGDASTQLSWYTRRASIAAIYSAAELHQFTSPRTAHAFLDSLLTGSSTLKQSVDEVQLFSSYVLQSWKGILQMCIILTLCHGATSLPSTMTEGIGFQSNFSCSHSVVLPHSISEVFTTIGTTQGHERVCRLSKLCTNFELLNSDTVSLPTKAALSDSHVRTLPTSDSRTAEAQNASEDTRTLPRQAFTMTETIPLVFGLFKNDVILNGTLTWDESANLALYETESNNGVQVWKLRTFEEVDVNSTRVSERIEGVCPRWLGYGE</sequence>
<dbReference type="GO" id="GO:0005743">
    <property type="term" value="C:mitochondrial inner membrane"/>
    <property type="evidence" value="ECO:0007669"/>
    <property type="project" value="TreeGrafter"/>
</dbReference>
<comment type="similarity">
    <text evidence="3 8">Belongs to the COQ9 family.</text>
</comment>
<evidence type="ECO:0000256" key="5">
    <source>
        <dbReference type="ARBA" id="ARBA00022946"/>
    </source>
</evidence>
<dbReference type="EMBL" id="JANVFS010000002">
    <property type="protein sequence ID" value="KAJ4494696.1"/>
    <property type="molecule type" value="Genomic_DNA"/>
</dbReference>
<dbReference type="GO" id="GO:0006744">
    <property type="term" value="P:ubiquinone biosynthetic process"/>
    <property type="evidence" value="ECO:0007669"/>
    <property type="project" value="UniProtKB-UniRule"/>
</dbReference>
<dbReference type="PANTHER" id="PTHR21427:SF19">
    <property type="entry name" value="UBIQUINONE BIOSYNTHESIS PROTEIN COQ9, MITOCHONDRIAL"/>
    <property type="match status" value="1"/>
</dbReference>
<feature type="domain" description="COQ9 C-terminal" evidence="10">
    <location>
        <begin position="124"/>
        <end position="171"/>
    </location>
</feature>